<accession>A0A8R1Z9H1</accession>
<evidence type="ECO:0000256" key="4">
    <source>
        <dbReference type="ARBA" id="ARBA00023136"/>
    </source>
</evidence>
<keyword evidence="3 5" id="KW-1133">Transmembrane helix</keyword>
<reference evidence="6" key="2">
    <citation type="submission" date="2022-06" db="UniProtKB">
        <authorList>
            <consortium name="EnsemblMetazoa"/>
        </authorList>
    </citation>
    <scope>IDENTIFICATION</scope>
    <source>
        <strain evidence="6">PS312</strain>
    </source>
</reference>
<reference evidence="7" key="1">
    <citation type="journal article" date="2008" name="Nat. Genet.">
        <title>The Pristionchus pacificus genome provides a unique perspective on nematode lifestyle and parasitism.</title>
        <authorList>
            <person name="Dieterich C."/>
            <person name="Clifton S.W."/>
            <person name="Schuster L.N."/>
            <person name="Chinwalla A."/>
            <person name="Delehaunty K."/>
            <person name="Dinkelacker I."/>
            <person name="Fulton L."/>
            <person name="Fulton R."/>
            <person name="Godfrey J."/>
            <person name="Minx P."/>
            <person name="Mitreva M."/>
            <person name="Roeseler W."/>
            <person name="Tian H."/>
            <person name="Witte H."/>
            <person name="Yang S.P."/>
            <person name="Wilson R.K."/>
            <person name="Sommer R.J."/>
        </authorList>
    </citation>
    <scope>NUCLEOTIDE SEQUENCE [LARGE SCALE GENOMIC DNA]</scope>
    <source>
        <strain evidence="7">PS312</strain>
    </source>
</reference>
<dbReference type="PANTHER" id="PTHR46561:SF11">
    <property type="entry name" value="SERPENTINE RECEPTOR CLASS ALPHA_BETA-14"/>
    <property type="match status" value="1"/>
</dbReference>
<feature type="transmembrane region" description="Helical" evidence="5">
    <location>
        <begin position="27"/>
        <end position="51"/>
    </location>
</feature>
<protein>
    <recommendedName>
        <fullName evidence="8">G protein-coupled receptor</fullName>
    </recommendedName>
</protein>
<evidence type="ECO:0000256" key="2">
    <source>
        <dbReference type="ARBA" id="ARBA00022692"/>
    </source>
</evidence>
<dbReference type="AlphaFoldDB" id="A0A8R1Z9H1"/>
<dbReference type="Pfam" id="PF10292">
    <property type="entry name" value="7TM_GPCR_Srab"/>
    <property type="match status" value="1"/>
</dbReference>
<feature type="transmembrane region" description="Helical" evidence="5">
    <location>
        <begin position="100"/>
        <end position="124"/>
    </location>
</feature>
<keyword evidence="4 5" id="KW-0472">Membrane</keyword>
<gene>
    <name evidence="6" type="primary">WBGene00304264</name>
</gene>
<feature type="transmembrane region" description="Helical" evidence="5">
    <location>
        <begin position="177"/>
        <end position="199"/>
    </location>
</feature>
<dbReference type="PANTHER" id="PTHR46561">
    <property type="entry name" value="SERPENTINE RECEPTOR, CLASS AB (CLASS A-LIKE)-RELATED"/>
    <property type="match status" value="1"/>
</dbReference>
<evidence type="ECO:0000256" key="5">
    <source>
        <dbReference type="SAM" id="Phobius"/>
    </source>
</evidence>
<evidence type="ECO:0000313" key="6">
    <source>
        <dbReference type="EnsemblMetazoa" id="PPA46485.1"/>
    </source>
</evidence>
<evidence type="ECO:0008006" key="8">
    <source>
        <dbReference type="Google" id="ProtNLM"/>
    </source>
</evidence>
<feature type="transmembrane region" description="Helical" evidence="5">
    <location>
        <begin position="144"/>
        <end position="165"/>
    </location>
</feature>
<keyword evidence="7" id="KW-1185">Reference proteome</keyword>
<evidence type="ECO:0000256" key="3">
    <source>
        <dbReference type="ARBA" id="ARBA00022989"/>
    </source>
</evidence>
<proteinExistence type="predicted"/>
<evidence type="ECO:0000313" key="7">
    <source>
        <dbReference type="Proteomes" id="UP000005239"/>
    </source>
</evidence>
<dbReference type="GO" id="GO:0016020">
    <property type="term" value="C:membrane"/>
    <property type="evidence" value="ECO:0007669"/>
    <property type="project" value="UniProtKB-SubCell"/>
</dbReference>
<name>A0A8R1Z9H1_PRIPA</name>
<dbReference type="EnsemblMetazoa" id="PPA46485.1">
    <property type="protein sequence ID" value="PPA46485.1"/>
    <property type="gene ID" value="WBGene00304264"/>
</dbReference>
<comment type="subcellular location">
    <subcellularLocation>
        <location evidence="1">Membrane</location>
        <topology evidence="1">Multi-pass membrane protein</topology>
    </subcellularLocation>
</comment>
<evidence type="ECO:0000256" key="1">
    <source>
        <dbReference type="ARBA" id="ARBA00004141"/>
    </source>
</evidence>
<dbReference type="InterPro" id="IPR053286">
    <property type="entry name" value="Nematode_rcpt-like_srab"/>
</dbReference>
<feature type="transmembrane region" description="Helical" evidence="5">
    <location>
        <begin position="211"/>
        <end position="234"/>
    </location>
</feature>
<organism evidence="6 7">
    <name type="scientific">Pristionchus pacificus</name>
    <name type="common">Parasitic nematode worm</name>
    <dbReference type="NCBI Taxonomy" id="54126"/>
    <lineage>
        <taxon>Eukaryota</taxon>
        <taxon>Metazoa</taxon>
        <taxon>Ecdysozoa</taxon>
        <taxon>Nematoda</taxon>
        <taxon>Chromadorea</taxon>
        <taxon>Rhabditida</taxon>
        <taxon>Rhabditina</taxon>
        <taxon>Diplogasteromorpha</taxon>
        <taxon>Diplogasteroidea</taxon>
        <taxon>Neodiplogasteridae</taxon>
        <taxon>Pristionchus</taxon>
    </lineage>
</organism>
<sequence>MASLDICTHAAELSKSDALKIVQSTKCFICVAGTLASIAVLWKGGLSWLGFRPLTRSIFLGHVSSSFVCSLLFAFCYAYDVNRLSQKYDNPCDYTVEMQFAFLTRIFPVFGLFGSIYFMVYLAIERSLATLCPAAFNRLSLGKCFTFFTINFVVLLMIAYSSYLFTQIESNKRVIHIILPVLWTHFIFNAFTSFALQLYPLFDPHPSLVSLSIALECCNIIQLYPAALALILLYKLPRGQISIILDLNKEQFNNKAAHFEQLR</sequence>
<dbReference type="InterPro" id="IPR019408">
    <property type="entry name" value="7TM_GPCR_serpentine_rcpt_Srab"/>
</dbReference>
<keyword evidence="2 5" id="KW-0812">Transmembrane</keyword>
<feature type="transmembrane region" description="Helical" evidence="5">
    <location>
        <begin position="57"/>
        <end position="79"/>
    </location>
</feature>
<dbReference type="OrthoDB" id="5819201at2759"/>
<dbReference type="Proteomes" id="UP000005239">
    <property type="component" value="Unassembled WGS sequence"/>
</dbReference>